<dbReference type="PANTHER" id="PTHR12835">
    <property type="entry name" value="BIOTIN PROTEIN LIGASE"/>
    <property type="match status" value="1"/>
</dbReference>
<evidence type="ECO:0000313" key="5">
    <source>
        <dbReference type="Proteomes" id="UP000305881"/>
    </source>
</evidence>
<dbReference type="GO" id="GO:0005524">
    <property type="term" value="F:ATP binding"/>
    <property type="evidence" value="ECO:0007669"/>
    <property type="project" value="UniProtKB-UniRule"/>
</dbReference>
<dbReference type="Gene3D" id="3.30.930.10">
    <property type="entry name" value="Bira Bifunctional Protein, Domain 2"/>
    <property type="match status" value="1"/>
</dbReference>
<dbReference type="Proteomes" id="UP000305881">
    <property type="component" value="Chromosome"/>
</dbReference>
<evidence type="ECO:0000259" key="3">
    <source>
        <dbReference type="PROSITE" id="PS51733"/>
    </source>
</evidence>
<dbReference type="CDD" id="cd16442">
    <property type="entry name" value="BPL"/>
    <property type="match status" value="1"/>
</dbReference>
<keyword evidence="2" id="KW-0238">DNA-binding</keyword>
<feature type="binding site" evidence="2">
    <location>
        <position position="119"/>
    </location>
    <ligand>
        <name>biotin</name>
        <dbReference type="ChEBI" id="CHEBI:57586"/>
    </ligand>
</feature>
<keyword evidence="2" id="KW-0067">ATP-binding</keyword>
<dbReference type="HAMAP" id="MF_00978">
    <property type="entry name" value="Bifunct_BirA"/>
    <property type="match status" value="1"/>
</dbReference>
<comment type="caution">
    <text evidence="2">Lacks conserved residue(s) required for the propagation of feature annotation.</text>
</comment>
<comment type="catalytic activity">
    <reaction evidence="2">
        <text>biotin + L-lysyl-[protein] + ATP = N(6)-biotinyl-L-lysyl-[protein] + AMP + diphosphate + H(+)</text>
        <dbReference type="Rhea" id="RHEA:11756"/>
        <dbReference type="Rhea" id="RHEA-COMP:9752"/>
        <dbReference type="Rhea" id="RHEA-COMP:10505"/>
        <dbReference type="ChEBI" id="CHEBI:15378"/>
        <dbReference type="ChEBI" id="CHEBI:29969"/>
        <dbReference type="ChEBI" id="CHEBI:30616"/>
        <dbReference type="ChEBI" id="CHEBI:33019"/>
        <dbReference type="ChEBI" id="CHEBI:57586"/>
        <dbReference type="ChEBI" id="CHEBI:83144"/>
        <dbReference type="ChEBI" id="CHEBI:456215"/>
        <dbReference type="EC" id="6.3.4.15"/>
    </reaction>
</comment>
<dbReference type="EC" id="6.3.4.15" evidence="2"/>
<dbReference type="Pfam" id="PF08279">
    <property type="entry name" value="HTH_11"/>
    <property type="match status" value="1"/>
</dbReference>
<dbReference type="InterPro" id="IPR004408">
    <property type="entry name" value="Biotin_CoA_COase_ligase"/>
</dbReference>
<keyword evidence="2" id="KW-0804">Transcription</keyword>
<dbReference type="GO" id="GO:0004077">
    <property type="term" value="F:biotin--[biotin carboxyl-carrier protein] ligase activity"/>
    <property type="evidence" value="ECO:0007669"/>
    <property type="project" value="UniProtKB-UniRule"/>
</dbReference>
<keyword evidence="2" id="KW-0678">Repressor</keyword>
<dbReference type="SUPFAM" id="SSF50037">
    <property type="entry name" value="C-terminal domain of transcriptional repressors"/>
    <property type="match status" value="1"/>
</dbReference>
<feature type="binding site" evidence="2">
    <location>
        <begin position="95"/>
        <end position="97"/>
    </location>
    <ligand>
        <name>biotin</name>
        <dbReference type="ChEBI" id="CHEBI:57586"/>
    </ligand>
</feature>
<dbReference type="InterPro" id="IPR030855">
    <property type="entry name" value="Bifunct_BirA"/>
</dbReference>
<dbReference type="GO" id="GO:0003677">
    <property type="term" value="F:DNA binding"/>
    <property type="evidence" value="ECO:0007669"/>
    <property type="project" value="UniProtKB-UniRule"/>
</dbReference>
<dbReference type="SUPFAM" id="SSF55681">
    <property type="entry name" value="Class II aaRS and biotin synthetases"/>
    <property type="match status" value="1"/>
</dbReference>
<dbReference type="InterPro" id="IPR011991">
    <property type="entry name" value="ArsR-like_HTH"/>
</dbReference>
<feature type="binding site" evidence="2">
    <location>
        <position position="190"/>
    </location>
    <ligand>
        <name>biotin</name>
        <dbReference type="ChEBI" id="CHEBI:57586"/>
    </ligand>
</feature>
<dbReference type="PANTHER" id="PTHR12835:SF5">
    <property type="entry name" value="BIOTIN--PROTEIN LIGASE"/>
    <property type="match status" value="1"/>
</dbReference>
<dbReference type="InterPro" id="IPR036390">
    <property type="entry name" value="WH_DNA-bd_sf"/>
</dbReference>
<dbReference type="GO" id="GO:0005737">
    <property type="term" value="C:cytoplasm"/>
    <property type="evidence" value="ECO:0007669"/>
    <property type="project" value="TreeGrafter"/>
</dbReference>
<dbReference type="Pfam" id="PF03099">
    <property type="entry name" value="BPL_LplA_LipB"/>
    <property type="match status" value="1"/>
</dbReference>
<dbReference type="EMBL" id="CP035467">
    <property type="protein sequence ID" value="QCW82762.1"/>
    <property type="molecule type" value="Genomic_DNA"/>
</dbReference>
<dbReference type="SUPFAM" id="SSF46785">
    <property type="entry name" value="Winged helix' DNA-binding domain"/>
    <property type="match status" value="1"/>
</dbReference>
<evidence type="ECO:0000256" key="2">
    <source>
        <dbReference type="HAMAP-Rule" id="MF_00978"/>
    </source>
</evidence>
<dbReference type="GO" id="GO:0006355">
    <property type="term" value="P:regulation of DNA-templated transcription"/>
    <property type="evidence" value="ECO:0007669"/>
    <property type="project" value="UniProtKB-UniRule"/>
</dbReference>
<dbReference type="AlphaFoldDB" id="A0A4P9UN29"/>
<dbReference type="STRING" id="675511.GCA_000341735_00773"/>
<organism evidence="4 5">
    <name type="scientific">Methylotuvimicrobium buryatense</name>
    <name type="common">Methylomicrobium buryatense</name>
    <dbReference type="NCBI Taxonomy" id="95641"/>
    <lineage>
        <taxon>Bacteria</taxon>
        <taxon>Pseudomonadati</taxon>
        <taxon>Pseudomonadota</taxon>
        <taxon>Gammaproteobacteria</taxon>
        <taxon>Methylococcales</taxon>
        <taxon>Methylococcaceae</taxon>
        <taxon>Methylotuvimicrobium</taxon>
    </lineage>
</organism>
<dbReference type="PROSITE" id="PS51733">
    <property type="entry name" value="BPL_LPL_CATALYTIC"/>
    <property type="match status" value="1"/>
</dbReference>
<keyword evidence="2" id="KW-0547">Nucleotide-binding</keyword>
<evidence type="ECO:0000256" key="1">
    <source>
        <dbReference type="ARBA" id="ARBA00022598"/>
    </source>
</evidence>
<reference evidence="5" key="1">
    <citation type="journal article" date="2019" name="J. Bacteriol.">
        <title>A Mutagenic Screen Identifies a TonB-Dependent Receptor Required for the Lanthanide Metal Switch in the Type I Methanotroph 'Methylotuvimicrobium buryatense' 5GB1C.</title>
        <authorList>
            <person name="Groom J.D."/>
            <person name="Ford S.M."/>
            <person name="Pesesky M.W."/>
            <person name="Lidstrom M.E."/>
        </authorList>
    </citation>
    <scope>NUCLEOTIDE SEQUENCE [LARGE SCALE GENOMIC DNA]</scope>
    <source>
        <strain evidence="5">5GB1C</strain>
    </source>
</reference>
<gene>
    <name evidence="2" type="primary">birA</name>
    <name evidence="4" type="ORF">EQU24_11310</name>
</gene>
<dbReference type="OrthoDB" id="9807064at2"/>
<proteinExistence type="inferred from homology"/>
<feature type="domain" description="BPL/LPL catalytic" evidence="3">
    <location>
        <begin position="70"/>
        <end position="263"/>
    </location>
</feature>
<comment type="function">
    <text evidence="2">Acts both as a biotin--[acetyl-CoA-carboxylase] ligase and a biotin-operon repressor. In the presence of ATP, BirA activates biotin to form the BirA-biotinyl-5'-adenylate (BirA-bio-5'-AMP or holoBirA) complex. HoloBirA can either transfer the biotinyl moiety to the biotin carboxyl carrier protein (BCCP) subunit of acetyl-CoA carboxylase, or bind to the biotin operator site and inhibit transcription of the operon.</text>
</comment>
<dbReference type="RefSeq" id="WP_017839398.1">
    <property type="nucleotide sequence ID" value="NZ_CP035467.1"/>
</dbReference>
<dbReference type="NCBIfam" id="NF008847">
    <property type="entry name" value="PRK11886.1-2"/>
    <property type="match status" value="1"/>
</dbReference>
<dbReference type="NCBIfam" id="TIGR00121">
    <property type="entry name" value="birA_ligase"/>
    <property type="match status" value="1"/>
</dbReference>
<keyword evidence="2" id="KW-0092">Biotin</keyword>
<accession>A0A4P9UN29</accession>
<dbReference type="InterPro" id="IPR008988">
    <property type="entry name" value="Transcriptional_repressor_C"/>
</dbReference>
<dbReference type="InterPro" id="IPR013196">
    <property type="entry name" value="HTH_11"/>
</dbReference>
<protein>
    <recommendedName>
        <fullName evidence="2">Bifunctional ligase/repressor BirA</fullName>
    </recommendedName>
    <alternativeName>
        <fullName evidence="2">Biotin operon repressor</fullName>
    </alternativeName>
    <alternativeName>
        <fullName evidence="2">Biotin--[acetyl-CoA-carboxylase] ligase</fullName>
        <ecNumber evidence="2">6.3.4.15</ecNumber>
    </alternativeName>
    <alternativeName>
        <fullName evidence="2">Biotin--protein ligase</fullName>
    </alternativeName>
    <alternativeName>
        <fullName evidence="2">Biotin-[acetyl-CoA carboxylase] synthetase</fullName>
    </alternativeName>
</protein>
<feature type="DNA-binding region" description="H-T-H motif" evidence="2">
    <location>
        <begin position="22"/>
        <end position="41"/>
    </location>
</feature>
<keyword evidence="2" id="KW-0805">Transcription regulation</keyword>
<name>A0A4P9UN29_METBY</name>
<keyword evidence="1 2" id="KW-0436">Ligase</keyword>
<dbReference type="Gene3D" id="1.10.10.10">
    <property type="entry name" value="Winged helix-like DNA-binding domain superfamily/Winged helix DNA-binding domain"/>
    <property type="match status" value="1"/>
</dbReference>
<comment type="similarity">
    <text evidence="2">Belongs to the biotin--protein ligase family.</text>
</comment>
<dbReference type="InterPro" id="IPR036388">
    <property type="entry name" value="WH-like_DNA-bd_sf"/>
</dbReference>
<keyword evidence="5" id="KW-1185">Reference proteome</keyword>
<dbReference type="Gene3D" id="2.30.30.100">
    <property type="match status" value="1"/>
</dbReference>
<dbReference type="CDD" id="cd00090">
    <property type="entry name" value="HTH_ARSR"/>
    <property type="match status" value="1"/>
</dbReference>
<dbReference type="InterPro" id="IPR004143">
    <property type="entry name" value="BPL_LPL_catalytic"/>
</dbReference>
<dbReference type="InterPro" id="IPR045864">
    <property type="entry name" value="aa-tRNA-synth_II/BPL/LPL"/>
</dbReference>
<evidence type="ECO:0000313" key="4">
    <source>
        <dbReference type="EMBL" id="QCW82762.1"/>
    </source>
</evidence>
<sequence>MTITDQQKKILGLLADGEFHSGSVLADTLGVSRSAVWKQLHSLTELGLEPVAVSGKGYRLERPIEFLSSEKIESVLMENVRLNISDLNIHDRLDSTNNHLINLAKSAARSGTVCLAEFQTAGKGRRGRSWVSPFGSNIYLSVLWHFQNGPSAISGLSLAVGVSVIRALASLGLSGIGLKWPNDIYWQEHKLGGILIEVTGETHGPCSVVIGIGLNVYIPDREAAMIDQAWIDLTRIMGGVSISRNRLAGTLLNELLPILADYESHGLTPYLDEWRSYDCLEGRPVVIYHGDSAITGNAGGIDDNGLFRLMTADGKACCFASGEVSFSKN</sequence>
<dbReference type="KEGG" id="mbur:EQU24_11310"/>